<dbReference type="RefSeq" id="WP_115836769.1">
    <property type="nucleotide sequence ID" value="NZ_CP025086.1"/>
</dbReference>
<dbReference type="OrthoDB" id="739326at2"/>
<reference evidence="1 2" key="1">
    <citation type="submission" date="2018-08" db="EMBL/GenBank/DDBJ databases">
        <title>Genomic Encyclopedia of Type Strains, Phase IV (KMG-IV): sequencing the most valuable type-strain genomes for metagenomic binning, comparative biology and taxonomic classification.</title>
        <authorList>
            <person name="Goeker M."/>
        </authorList>
    </citation>
    <scope>NUCLEOTIDE SEQUENCE [LARGE SCALE GENOMIC DNA]</scope>
    <source>
        <strain evidence="1 2">BW863</strain>
    </source>
</reference>
<evidence type="ECO:0000313" key="1">
    <source>
        <dbReference type="EMBL" id="REF86207.1"/>
    </source>
</evidence>
<dbReference type="Proteomes" id="UP000256900">
    <property type="component" value="Unassembled WGS sequence"/>
</dbReference>
<accession>A0A3D9YUC3</accession>
<comment type="caution">
    <text evidence="1">The sequence shown here is derived from an EMBL/GenBank/DDBJ whole genome shotgun (WGS) entry which is preliminary data.</text>
</comment>
<dbReference type="EMBL" id="QUMO01000003">
    <property type="protein sequence ID" value="REF86207.1"/>
    <property type="molecule type" value="Genomic_DNA"/>
</dbReference>
<proteinExistence type="predicted"/>
<protein>
    <recommendedName>
        <fullName evidence="3">Glycosyl transferase family 1</fullName>
    </recommendedName>
</protein>
<evidence type="ECO:0000313" key="2">
    <source>
        <dbReference type="Proteomes" id="UP000256900"/>
    </source>
</evidence>
<gene>
    <name evidence="1" type="ORF">DES32_2255</name>
</gene>
<keyword evidence="2" id="KW-1185">Reference proteome</keyword>
<organism evidence="1 2">
    <name type="scientific">Methylovirgula ligni</name>
    <dbReference type="NCBI Taxonomy" id="569860"/>
    <lineage>
        <taxon>Bacteria</taxon>
        <taxon>Pseudomonadati</taxon>
        <taxon>Pseudomonadota</taxon>
        <taxon>Alphaproteobacteria</taxon>
        <taxon>Hyphomicrobiales</taxon>
        <taxon>Beijerinckiaceae</taxon>
        <taxon>Methylovirgula</taxon>
    </lineage>
</organism>
<dbReference type="AlphaFoldDB" id="A0A3D9YUC3"/>
<evidence type="ECO:0008006" key="3">
    <source>
        <dbReference type="Google" id="ProtNLM"/>
    </source>
</evidence>
<sequence>MRIVYFVSSTHRYDEAIYFGVGPKFGAAYGWEVQSIRGIASCLCDVGIIDNRLEPLDVIALESFLALPPRSRFPIFFRISDPDMPVSKKPGVKFIFACGDRDGVHFATTYDPEGPFKDYVAGLKHSRIVNLPYPYETAREVEIDLTQRRRRVFLSGASDEQLYPLRQLLRRKCRHNPLLRIATHDLHHPGYPDSGARLKHSVVREKFVGYAAAYTHFFLCPTRYESELAKYLECAYAGSVPIGLPPKSLAADVKNCFLTWRGTTWEIVHALASDLDGMQLLASQYRTVLRKVREPASLVRNLQKQIAASL</sequence>
<name>A0A3D9YUC3_9HYPH</name>